<evidence type="ECO:0000259" key="11">
    <source>
        <dbReference type="Pfam" id="PF03544"/>
    </source>
</evidence>
<evidence type="ECO:0000256" key="3">
    <source>
        <dbReference type="ARBA" id="ARBA00022448"/>
    </source>
</evidence>
<dbReference type="GO" id="GO:0015031">
    <property type="term" value="P:protein transport"/>
    <property type="evidence" value="ECO:0007669"/>
    <property type="project" value="UniProtKB-KW"/>
</dbReference>
<comment type="similarity">
    <text evidence="2">Belongs to the TonB family.</text>
</comment>
<feature type="compositionally biased region" description="Basic residues" evidence="10">
    <location>
        <begin position="116"/>
        <end position="130"/>
    </location>
</feature>
<keyword evidence="8" id="KW-1133">Transmembrane helix</keyword>
<feature type="compositionally biased region" description="Low complexity" evidence="10">
    <location>
        <begin position="131"/>
        <end position="144"/>
    </location>
</feature>
<reference evidence="12" key="1">
    <citation type="submission" date="2021-01" db="EMBL/GenBank/DDBJ databases">
        <title>Modified the classification status of verrucomicrobia.</title>
        <authorList>
            <person name="Feng X."/>
        </authorList>
    </citation>
    <scope>NUCLEOTIDE SEQUENCE</scope>
    <source>
        <strain evidence="12">KCTC 12986</strain>
    </source>
</reference>
<accession>A0A934VHN1</accession>
<organism evidence="12 13">
    <name type="scientific">Roseibacillus ishigakijimensis</name>
    <dbReference type="NCBI Taxonomy" id="454146"/>
    <lineage>
        <taxon>Bacteria</taxon>
        <taxon>Pseudomonadati</taxon>
        <taxon>Verrucomicrobiota</taxon>
        <taxon>Verrucomicrobiia</taxon>
        <taxon>Verrucomicrobiales</taxon>
        <taxon>Verrucomicrobiaceae</taxon>
        <taxon>Roseibacillus</taxon>
    </lineage>
</organism>
<feature type="compositionally biased region" description="Pro residues" evidence="10">
    <location>
        <begin position="145"/>
        <end position="155"/>
    </location>
</feature>
<keyword evidence="6" id="KW-0812">Transmembrane</keyword>
<evidence type="ECO:0000256" key="7">
    <source>
        <dbReference type="ARBA" id="ARBA00022927"/>
    </source>
</evidence>
<feature type="region of interest" description="Disordered" evidence="10">
    <location>
        <begin position="43"/>
        <end position="75"/>
    </location>
</feature>
<evidence type="ECO:0000256" key="10">
    <source>
        <dbReference type="SAM" id="MobiDB-lite"/>
    </source>
</evidence>
<dbReference type="InterPro" id="IPR037682">
    <property type="entry name" value="TonB_C"/>
</dbReference>
<dbReference type="Gene3D" id="3.30.1150.10">
    <property type="match status" value="1"/>
</dbReference>
<dbReference type="SUPFAM" id="SSF74653">
    <property type="entry name" value="TolA/TonB C-terminal domain"/>
    <property type="match status" value="1"/>
</dbReference>
<feature type="domain" description="TonB C-terminal" evidence="11">
    <location>
        <begin position="187"/>
        <end position="246"/>
    </location>
</feature>
<evidence type="ECO:0000313" key="13">
    <source>
        <dbReference type="Proteomes" id="UP000604083"/>
    </source>
</evidence>
<sequence>MLLRSSLTGLVVTLLLAVLLAASRIFSVEPPETIELTEVEVIELAPPPPPPELSEPEEQTSEDLPPPPTPKIELQDVVTPDTPEIALAISEVPLTTPIQNFQTEMAPAPMPALPKPKPKPKPVAKPKPTPRKSTPAPTRTYTKPTPKPSPRPAPKPVEVTKSYYSAGELDSLPRERYTGKFRWPSSARGTSGTVKLYIEISTSGRVKVLSVVSSTDSALSSAASKIARGSRFTSPTRGGKPVKARFYKTYHLKKP</sequence>
<dbReference type="Pfam" id="PF03544">
    <property type="entry name" value="TonB_C"/>
    <property type="match status" value="1"/>
</dbReference>
<evidence type="ECO:0000256" key="5">
    <source>
        <dbReference type="ARBA" id="ARBA00022519"/>
    </source>
</evidence>
<dbReference type="RefSeq" id="WP_200391587.1">
    <property type="nucleotide sequence ID" value="NZ_JAENIO010000018.1"/>
</dbReference>
<dbReference type="AlphaFoldDB" id="A0A934VHN1"/>
<comment type="caution">
    <text evidence="12">The sequence shown here is derived from an EMBL/GenBank/DDBJ whole genome shotgun (WGS) entry which is preliminary data.</text>
</comment>
<proteinExistence type="inferred from homology"/>
<evidence type="ECO:0000256" key="1">
    <source>
        <dbReference type="ARBA" id="ARBA00004383"/>
    </source>
</evidence>
<feature type="region of interest" description="Disordered" evidence="10">
    <location>
        <begin position="106"/>
        <end position="162"/>
    </location>
</feature>
<evidence type="ECO:0000256" key="2">
    <source>
        <dbReference type="ARBA" id="ARBA00006555"/>
    </source>
</evidence>
<dbReference type="Proteomes" id="UP000604083">
    <property type="component" value="Unassembled WGS sequence"/>
</dbReference>
<dbReference type="NCBIfam" id="TIGR01352">
    <property type="entry name" value="tonB_Cterm"/>
    <property type="match status" value="1"/>
</dbReference>
<evidence type="ECO:0000256" key="4">
    <source>
        <dbReference type="ARBA" id="ARBA00022475"/>
    </source>
</evidence>
<keyword evidence="7" id="KW-0653">Protein transport</keyword>
<keyword evidence="9" id="KW-0472">Membrane</keyword>
<evidence type="ECO:0000256" key="6">
    <source>
        <dbReference type="ARBA" id="ARBA00022692"/>
    </source>
</evidence>
<comment type="subcellular location">
    <subcellularLocation>
        <location evidence="1">Cell inner membrane</location>
        <topology evidence="1">Single-pass membrane protein</topology>
        <orientation evidence="1">Periplasmic side</orientation>
    </subcellularLocation>
</comment>
<keyword evidence="13" id="KW-1185">Reference proteome</keyword>
<name>A0A934VHN1_9BACT</name>
<keyword evidence="4" id="KW-1003">Cell membrane</keyword>
<dbReference type="EMBL" id="JAENIO010000018">
    <property type="protein sequence ID" value="MBK1834153.1"/>
    <property type="molecule type" value="Genomic_DNA"/>
</dbReference>
<keyword evidence="3" id="KW-0813">Transport</keyword>
<protein>
    <submittedName>
        <fullName evidence="12">Energy transducer TonB</fullName>
    </submittedName>
</protein>
<evidence type="ECO:0000256" key="9">
    <source>
        <dbReference type="ARBA" id="ARBA00023136"/>
    </source>
</evidence>
<dbReference type="InterPro" id="IPR051045">
    <property type="entry name" value="TonB-dependent_transducer"/>
</dbReference>
<dbReference type="GO" id="GO:0098797">
    <property type="term" value="C:plasma membrane protein complex"/>
    <property type="evidence" value="ECO:0007669"/>
    <property type="project" value="TreeGrafter"/>
</dbReference>
<dbReference type="GO" id="GO:0055085">
    <property type="term" value="P:transmembrane transport"/>
    <property type="evidence" value="ECO:0007669"/>
    <property type="project" value="InterPro"/>
</dbReference>
<dbReference type="PANTHER" id="PTHR33446:SF11">
    <property type="entry name" value="TONB3"/>
    <property type="match status" value="1"/>
</dbReference>
<dbReference type="InterPro" id="IPR006260">
    <property type="entry name" value="TonB/TolA_C"/>
</dbReference>
<dbReference type="PANTHER" id="PTHR33446">
    <property type="entry name" value="PROTEIN TONB-RELATED"/>
    <property type="match status" value="1"/>
</dbReference>
<evidence type="ECO:0000313" key="12">
    <source>
        <dbReference type="EMBL" id="MBK1834153.1"/>
    </source>
</evidence>
<evidence type="ECO:0000256" key="8">
    <source>
        <dbReference type="ARBA" id="ARBA00022989"/>
    </source>
</evidence>
<dbReference type="GO" id="GO:0031992">
    <property type="term" value="F:energy transducer activity"/>
    <property type="evidence" value="ECO:0007669"/>
    <property type="project" value="TreeGrafter"/>
</dbReference>
<gene>
    <name evidence="12" type="ORF">JIN78_08775</name>
</gene>
<keyword evidence="5" id="KW-0997">Cell inner membrane</keyword>